<name>A0A248JNJ2_9PROT</name>
<accession>A0A248JNJ2</accession>
<dbReference type="Proteomes" id="UP000197153">
    <property type="component" value="Chromosome 1"/>
</dbReference>
<dbReference type="InterPro" id="IPR001707">
    <property type="entry name" value="Cmp_AcTrfase"/>
</dbReference>
<dbReference type="KEGG" id="nao:Y958_04675"/>
<dbReference type="PANTHER" id="PTHR38474:SF1">
    <property type="entry name" value="SLR0299 PROTEIN"/>
    <property type="match status" value="1"/>
</dbReference>
<keyword evidence="2" id="KW-1185">Reference proteome</keyword>
<dbReference type="PANTHER" id="PTHR38474">
    <property type="entry name" value="SLR0299 PROTEIN"/>
    <property type="match status" value="1"/>
</dbReference>
<evidence type="ECO:0008006" key="3">
    <source>
        <dbReference type="Google" id="ProtNLM"/>
    </source>
</evidence>
<dbReference type="GO" id="GO:0008811">
    <property type="term" value="F:chloramphenicol O-acetyltransferase activity"/>
    <property type="evidence" value="ECO:0007669"/>
    <property type="project" value="InterPro"/>
</dbReference>
<sequence>MMLSRQSHLDFFASYDSPIVNITADCRCHDFVASAKTQRVPPFAVLLHALATTSMLVEPFRRRLMGGRLTRVEHLNVSYTVIGADNNVNFSTFQFHEPFAQFLACYLADREEARQATYLRRASMENRDYLFVTCLPWLAFTAIQHPIARFGDCSIPNIAVGRFKREGEDVSFPIAIQAHHGLVDGLHISEFITTLAGVLNVAAAEICDA</sequence>
<dbReference type="SMART" id="SM01059">
    <property type="entry name" value="CAT"/>
    <property type="match status" value="1"/>
</dbReference>
<protein>
    <recommendedName>
        <fullName evidence="3">Chloramphenicol acetyltransferase</fullName>
    </recommendedName>
</protein>
<reference evidence="1 2" key="1">
    <citation type="submission" date="2017-06" db="EMBL/GenBank/DDBJ databases">
        <title>Complete genome sequence of Nitrospirillum amazonense strain CBAmC, an endophytic nitrogen-fixing and plant growth-promoting bacterium, isolated from sugarcane.</title>
        <authorList>
            <person name="Schwab S."/>
            <person name="dos Santos Teixeira K.R."/>
            <person name="Simoes Araujo J.L."/>
            <person name="Soares Vidal M."/>
            <person name="Borges de Freitas H.R."/>
            <person name="Rivello Crivelaro A.L."/>
            <person name="Bueno de Camargo Nunes A."/>
            <person name="dos Santos C.M."/>
            <person name="Palmeira da Silva Rosa D."/>
            <person name="da Silva Padilha D."/>
            <person name="da Silva E."/>
            <person name="Araujo Terra L."/>
            <person name="Soares Mendes V."/>
            <person name="Farinelli L."/>
            <person name="Magalhaes Cruz L."/>
            <person name="Baldani J.I."/>
        </authorList>
    </citation>
    <scope>NUCLEOTIDE SEQUENCE [LARGE SCALE GENOMIC DNA]</scope>
    <source>
        <strain evidence="1 2">CBAmC</strain>
    </source>
</reference>
<dbReference type="Pfam" id="PF00302">
    <property type="entry name" value="CAT"/>
    <property type="match status" value="1"/>
</dbReference>
<evidence type="ECO:0000313" key="2">
    <source>
        <dbReference type="Proteomes" id="UP000197153"/>
    </source>
</evidence>
<dbReference type="EMBL" id="CP022110">
    <property type="protein sequence ID" value="ASG20189.1"/>
    <property type="molecule type" value="Genomic_DNA"/>
</dbReference>
<dbReference type="AlphaFoldDB" id="A0A248JNJ2"/>
<dbReference type="InterPro" id="IPR023213">
    <property type="entry name" value="CAT-like_dom_sf"/>
</dbReference>
<dbReference type="RefSeq" id="WP_088871084.1">
    <property type="nucleotide sequence ID" value="NZ_CP022110.1"/>
</dbReference>
<evidence type="ECO:0000313" key="1">
    <source>
        <dbReference type="EMBL" id="ASG20189.1"/>
    </source>
</evidence>
<gene>
    <name evidence="1" type="ORF">Y958_04675</name>
</gene>
<dbReference type="SUPFAM" id="SSF52777">
    <property type="entry name" value="CoA-dependent acyltransferases"/>
    <property type="match status" value="1"/>
</dbReference>
<dbReference type="Gene3D" id="3.30.559.10">
    <property type="entry name" value="Chloramphenicol acetyltransferase-like domain"/>
    <property type="match status" value="1"/>
</dbReference>
<organism evidence="1 2">
    <name type="scientific">Nitrospirillum viridazoti CBAmc</name>
    <dbReference type="NCBI Taxonomy" id="1441467"/>
    <lineage>
        <taxon>Bacteria</taxon>
        <taxon>Pseudomonadati</taxon>
        <taxon>Pseudomonadota</taxon>
        <taxon>Alphaproteobacteria</taxon>
        <taxon>Rhodospirillales</taxon>
        <taxon>Azospirillaceae</taxon>
        <taxon>Nitrospirillum</taxon>
        <taxon>Nitrospirillum viridazoti</taxon>
    </lineage>
</organism>
<proteinExistence type="predicted"/>